<dbReference type="RefSeq" id="WP_091471622.1">
    <property type="nucleotide sequence ID" value="NZ_FNFX01000003.1"/>
</dbReference>
<proteinExistence type="inferred from homology"/>
<dbReference type="SUPFAM" id="SSF48264">
    <property type="entry name" value="Cytochrome P450"/>
    <property type="match status" value="1"/>
</dbReference>
<keyword evidence="10" id="KW-1185">Reference proteome</keyword>
<evidence type="ECO:0000256" key="5">
    <source>
        <dbReference type="ARBA" id="ARBA00023002"/>
    </source>
</evidence>
<dbReference type="GO" id="GO:0016125">
    <property type="term" value="P:sterol metabolic process"/>
    <property type="evidence" value="ECO:0007669"/>
    <property type="project" value="TreeGrafter"/>
</dbReference>
<dbReference type="Gene3D" id="1.10.630.10">
    <property type="entry name" value="Cytochrome P450"/>
    <property type="match status" value="1"/>
</dbReference>
<comment type="cofactor">
    <cofactor evidence="1 8">
        <name>heme</name>
        <dbReference type="ChEBI" id="CHEBI:30413"/>
    </cofactor>
</comment>
<keyword evidence="4 8" id="KW-0479">Metal-binding</keyword>
<sequence>MATLPQDPALDSAFSLLRHGYRFISGKCRTLHTDVFRTRLLLRPVVCMQGAEAARLFYEQDKFLRHGAMPARIQKTLTGVDGVQSLDGQPHRHRKHLFIRQLMSPARIEALATLHQAHWHAAMAQWPLNRRMVLFDEAQKILCQSVCAWAGIPLPASELNQRAQAFGRMIDSGARLGLAHWRGRRARKSAEQWISAEIKKTRATGPENSDSLLQAFAWHRDEQGHLLPAGVAAVELINVLRPTVAIAQFMTFSVLALHEYPYVRAPLESSHPDYLDWFVLEVRRFYPFFPFLAAYTRQAFTWQGFEFQKGMLTLLDIYGTNHDPRCWYQPDTFNPERFSNWPQDHYTLLANGGATYEHHHRCPGEWITHRLMKVMVRFLVDNLHYEIPAQDLSFSLADMPALPKSRMIIRPVAYQPVPRKEMHDA</sequence>
<evidence type="ECO:0000313" key="9">
    <source>
        <dbReference type="EMBL" id="SDK54631.1"/>
    </source>
</evidence>
<feature type="binding site" description="axial binding residue" evidence="8">
    <location>
        <position position="362"/>
    </location>
    <ligand>
        <name>heme</name>
        <dbReference type="ChEBI" id="CHEBI:30413"/>
    </ligand>
    <ligandPart>
        <name>Fe</name>
        <dbReference type="ChEBI" id="CHEBI:18248"/>
    </ligandPart>
</feature>
<evidence type="ECO:0000256" key="3">
    <source>
        <dbReference type="ARBA" id="ARBA00022617"/>
    </source>
</evidence>
<evidence type="ECO:0000256" key="2">
    <source>
        <dbReference type="ARBA" id="ARBA00010617"/>
    </source>
</evidence>
<evidence type="ECO:0000256" key="6">
    <source>
        <dbReference type="ARBA" id="ARBA00023004"/>
    </source>
</evidence>
<dbReference type="GO" id="GO:0020037">
    <property type="term" value="F:heme binding"/>
    <property type="evidence" value="ECO:0007669"/>
    <property type="project" value="InterPro"/>
</dbReference>
<evidence type="ECO:0000256" key="1">
    <source>
        <dbReference type="ARBA" id="ARBA00001971"/>
    </source>
</evidence>
<keyword evidence="7" id="KW-0503">Monooxygenase</keyword>
<evidence type="ECO:0000256" key="4">
    <source>
        <dbReference type="ARBA" id="ARBA00022723"/>
    </source>
</evidence>
<keyword evidence="5" id="KW-0560">Oxidoreductase</keyword>
<dbReference type="GO" id="GO:0004497">
    <property type="term" value="F:monooxygenase activity"/>
    <property type="evidence" value="ECO:0007669"/>
    <property type="project" value="UniProtKB-KW"/>
</dbReference>
<name>A0A1G9CSE0_9PROT</name>
<dbReference type="AlphaFoldDB" id="A0A1G9CSE0"/>
<evidence type="ECO:0000256" key="8">
    <source>
        <dbReference type="PIRSR" id="PIRSR602401-1"/>
    </source>
</evidence>
<dbReference type="GO" id="GO:0005506">
    <property type="term" value="F:iron ion binding"/>
    <property type="evidence" value="ECO:0007669"/>
    <property type="project" value="InterPro"/>
</dbReference>
<dbReference type="PANTHER" id="PTHR24286">
    <property type="entry name" value="CYTOCHROME P450 26"/>
    <property type="match status" value="1"/>
</dbReference>
<dbReference type="EMBL" id="FNFX01000003">
    <property type="protein sequence ID" value="SDK54631.1"/>
    <property type="molecule type" value="Genomic_DNA"/>
</dbReference>
<dbReference type="PRINTS" id="PR00463">
    <property type="entry name" value="EP450I"/>
</dbReference>
<dbReference type="OrthoDB" id="4168525at2"/>
<dbReference type="STRING" id="492660.SAMN05192566_1604"/>
<dbReference type="PANTHER" id="PTHR24286:SF24">
    <property type="entry name" value="LANOSTEROL 14-ALPHA DEMETHYLASE"/>
    <property type="match status" value="1"/>
</dbReference>
<reference evidence="10" key="1">
    <citation type="submission" date="2016-10" db="EMBL/GenBank/DDBJ databases">
        <authorList>
            <person name="Varghese N."/>
            <person name="Submissions S."/>
        </authorList>
    </citation>
    <scope>NUCLEOTIDE SEQUENCE [LARGE SCALE GENOMIC DNA]</scope>
    <source>
        <strain evidence="10">CBMB127</strain>
    </source>
</reference>
<dbReference type="InterPro" id="IPR001128">
    <property type="entry name" value="Cyt_P450"/>
</dbReference>
<dbReference type="InterPro" id="IPR002401">
    <property type="entry name" value="Cyt_P450_E_grp-I"/>
</dbReference>
<evidence type="ECO:0000256" key="7">
    <source>
        <dbReference type="ARBA" id="ARBA00023033"/>
    </source>
</evidence>
<evidence type="ECO:0000313" key="10">
    <source>
        <dbReference type="Proteomes" id="UP000198629"/>
    </source>
</evidence>
<dbReference type="InterPro" id="IPR036396">
    <property type="entry name" value="Cyt_P450_sf"/>
</dbReference>
<comment type="similarity">
    <text evidence="2">Belongs to the cytochrome P450 family.</text>
</comment>
<gene>
    <name evidence="9" type="ORF">SAMN05192566_1604</name>
</gene>
<keyword evidence="3 8" id="KW-0349">Heme</keyword>
<organism evidence="9 10">
    <name type="scientific">Methylophilus rhizosphaerae</name>
    <dbReference type="NCBI Taxonomy" id="492660"/>
    <lineage>
        <taxon>Bacteria</taxon>
        <taxon>Pseudomonadati</taxon>
        <taxon>Pseudomonadota</taxon>
        <taxon>Betaproteobacteria</taxon>
        <taxon>Nitrosomonadales</taxon>
        <taxon>Methylophilaceae</taxon>
        <taxon>Methylophilus</taxon>
    </lineage>
</organism>
<dbReference type="CDD" id="cd11067">
    <property type="entry name" value="CYP152"/>
    <property type="match status" value="1"/>
</dbReference>
<accession>A0A1G9CSE0</accession>
<keyword evidence="6 8" id="KW-0408">Iron</keyword>
<dbReference type="Pfam" id="PF00067">
    <property type="entry name" value="p450"/>
    <property type="match status" value="1"/>
</dbReference>
<dbReference type="GO" id="GO:0016705">
    <property type="term" value="F:oxidoreductase activity, acting on paired donors, with incorporation or reduction of molecular oxygen"/>
    <property type="evidence" value="ECO:0007669"/>
    <property type="project" value="InterPro"/>
</dbReference>
<dbReference type="Proteomes" id="UP000198629">
    <property type="component" value="Unassembled WGS sequence"/>
</dbReference>
<protein>
    <submittedName>
        <fullName evidence="9">Fatty-acid peroxygenase</fullName>
    </submittedName>
</protein>